<dbReference type="GO" id="GO:0003755">
    <property type="term" value="F:peptidyl-prolyl cis-trans isomerase activity"/>
    <property type="evidence" value="ECO:0007669"/>
    <property type="project" value="UniProtKB-EC"/>
</dbReference>
<organism evidence="8 9">
    <name type="scientific">Psychroserpens ponticola</name>
    <dbReference type="NCBI Taxonomy" id="2932268"/>
    <lineage>
        <taxon>Bacteria</taxon>
        <taxon>Pseudomonadati</taxon>
        <taxon>Bacteroidota</taxon>
        <taxon>Flavobacteriia</taxon>
        <taxon>Flavobacteriales</taxon>
        <taxon>Flavobacteriaceae</taxon>
        <taxon>Psychroserpens</taxon>
    </lineage>
</organism>
<evidence type="ECO:0000313" key="9">
    <source>
        <dbReference type="Proteomes" id="UP001202717"/>
    </source>
</evidence>
<dbReference type="EMBL" id="CP116221">
    <property type="protein sequence ID" value="WCO00769.1"/>
    <property type="molecule type" value="Genomic_DNA"/>
</dbReference>
<dbReference type="PANTHER" id="PTHR43811">
    <property type="entry name" value="FKBP-TYPE PEPTIDYL-PROLYL CIS-TRANS ISOMERASE FKPA"/>
    <property type="match status" value="1"/>
</dbReference>
<dbReference type="SUPFAM" id="SSF54534">
    <property type="entry name" value="FKBP-like"/>
    <property type="match status" value="1"/>
</dbReference>
<accession>A0ABY7RV19</accession>
<dbReference type="Pfam" id="PF00254">
    <property type="entry name" value="FKBP_C"/>
    <property type="match status" value="1"/>
</dbReference>
<dbReference type="EC" id="5.2.1.8" evidence="6"/>
<evidence type="ECO:0000256" key="2">
    <source>
        <dbReference type="ARBA" id="ARBA00006577"/>
    </source>
</evidence>
<evidence type="ECO:0000256" key="1">
    <source>
        <dbReference type="ARBA" id="ARBA00000971"/>
    </source>
</evidence>
<name>A0ABY7RV19_9FLAO</name>
<dbReference type="Gene3D" id="3.10.50.40">
    <property type="match status" value="1"/>
</dbReference>
<keyword evidence="9" id="KW-1185">Reference proteome</keyword>
<dbReference type="InterPro" id="IPR001179">
    <property type="entry name" value="PPIase_FKBP_dom"/>
</dbReference>
<gene>
    <name evidence="8" type="ORF">MUN68_011895</name>
</gene>
<evidence type="ECO:0000256" key="4">
    <source>
        <dbReference type="ARBA" id="ARBA00023235"/>
    </source>
</evidence>
<keyword evidence="4 5" id="KW-0413">Isomerase</keyword>
<evidence type="ECO:0000256" key="3">
    <source>
        <dbReference type="ARBA" id="ARBA00023110"/>
    </source>
</evidence>
<dbReference type="PROSITE" id="PS50059">
    <property type="entry name" value="FKBP_PPIASE"/>
    <property type="match status" value="1"/>
</dbReference>
<protein>
    <recommendedName>
        <fullName evidence="6">Peptidyl-prolyl cis-trans isomerase</fullName>
        <ecNumber evidence="6">5.2.1.8</ecNumber>
    </recommendedName>
</protein>
<dbReference type="Proteomes" id="UP001202717">
    <property type="component" value="Chromosome"/>
</dbReference>
<dbReference type="PROSITE" id="PS51257">
    <property type="entry name" value="PROKAR_LIPOPROTEIN"/>
    <property type="match status" value="1"/>
</dbReference>
<evidence type="ECO:0000259" key="7">
    <source>
        <dbReference type="PROSITE" id="PS50059"/>
    </source>
</evidence>
<evidence type="ECO:0000256" key="5">
    <source>
        <dbReference type="PROSITE-ProRule" id="PRU00277"/>
    </source>
</evidence>
<evidence type="ECO:0000313" key="8">
    <source>
        <dbReference type="EMBL" id="WCO00769.1"/>
    </source>
</evidence>
<dbReference type="PANTHER" id="PTHR43811:SF19">
    <property type="entry name" value="39 KDA FK506-BINDING NUCLEAR PROTEIN"/>
    <property type="match status" value="1"/>
</dbReference>
<comment type="catalytic activity">
    <reaction evidence="1 5 6">
        <text>[protein]-peptidylproline (omega=180) = [protein]-peptidylproline (omega=0)</text>
        <dbReference type="Rhea" id="RHEA:16237"/>
        <dbReference type="Rhea" id="RHEA-COMP:10747"/>
        <dbReference type="Rhea" id="RHEA-COMP:10748"/>
        <dbReference type="ChEBI" id="CHEBI:83833"/>
        <dbReference type="ChEBI" id="CHEBI:83834"/>
        <dbReference type="EC" id="5.2.1.8"/>
    </reaction>
</comment>
<dbReference type="InterPro" id="IPR046357">
    <property type="entry name" value="PPIase_dom_sf"/>
</dbReference>
<feature type="domain" description="PPIase FKBP-type" evidence="7">
    <location>
        <begin position="57"/>
        <end position="146"/>
    </location>
</feature>
<proteinExistence type="inferred from homology"/>
<evidence type="ECO:0000256" key="6">
    <source>
        <dbReference type="RuleBase" id="RU003915"/>
    </source>
</evidence>
<sequence>MKKSALLVIITLLLTSCGNDKKHNHNRNIVLNDTITTPSGLKYIFIKEGFGQKIEDGSKVKAFTELYINDNPEIFWSTAGEKDSVFAFIHGKTTLIKGFTELNSYLAEGDKVIAILPDSLAYGNKVKNGVPVGSTLIYSPYEVRYASKAKELLEDTLYNIASTVNSKAAIDFYETILNSDLKDKYHTDVEDLAELLLNLNKATLYKESEDLASYFLQKTDEDNMKQSFSFYKLLALESQGKFDEALNLVKPLATQVTNQEWWHNKMLELKTKVANDSIN</sequence>
<keyword evidence="3 5" id="KW-0697">Rotamase</keyword>
<dbReference type="RefSeq" id="WP_249996053.1">
    <property type="nucleotide sequence ID" value="NZ_CP116221.1"/>
</dbReference>
<comment type="similarity">
    <text evidence="2 6">Belongs to the FKBP-type PPIase family.</text>
</comment>
<reference evidence="8 9" key="1">
    <citation type="submission" date="2023-01" db="EMBL/GenBank/DDBJ databases">
        <title>Psychroserpens ponticola sp. nov., isolated from seawater.</title>
        <authorList>
            <person name="Kristyanto S."/>
            <person name="Jung J."/>
            <person name="Kim J.M."/>
            <person name="Jeon C.O."/>
        </authorList>
    </citation>
    <scope>NUCLEOTIDE SEQUENCE [LARGE SCALE GENOMIC DNA]</scope>
    <source>
        <strain evidence="8 9">MSW6</strain>
    </source>
</reference>